<dbReference type="EMBL" id="SWCO01000009">
    <property type="protein sequence ID" value="TKB02016.1"/>
    <property type="molecule type" value="Genomic_DNA"/>
</dbReference>
<dbReference type="GO" id="GO:0008840">
    <property type="term" value="F:4-hydroxy-tetrahydrodipicolinate synthase activity"/>
    <property type="evidence" value="ECO:0007669"/>
    <property type="project" value="TreeGrafter"/>
</dbReference>
<comment type="caution">
    <text evidence="6">The sequence shown here is derived from an EMBL/GenBank/DDBJ whole genome shotgun (WGS) entry which is preliminary data.</text>
</comment>
<accession>A0A4V5NNA4</accession>
<dbReference type="CDD" id="cd00408">
    <property type="entry name" value="DHDPS-like"/>
    <property type="match status" value="1"/>
</dbReference>
<organism evidence="6 7">
    <name type="scientific">Alteromonas portus</name>
    <dbReference type="NCBI Taxonomy" id="2565549"/>
    <lineage>
        <taxon>Bacteria</taxon>
        <taxon>Pseudomonadati</taxon>
        <taxon>Pseudomonadota</taxon>
        <taxon>Gammaproteobacteria</taxon>
        <taxon>Alteromonadales</taxon>
        <taxon>Alteromonadaceae</taxon>
        <taxon>Alteromonas/Salinimonas group</taxon>
        <taxon>Alteromonas</taxon>
    </lineage>
</organism>
<evidence type="ECO:0000313" key="6">
    <source>
        <dbReference type="EMBL" id="TKB02016.1"/>
    </source>
</evidence>
<sequence>MFTGLSAFPITPFKQETIDYKAFQGLVDNLASANVDSICAIGSTGLYPYLTREEKYNVVKLAVNHAQGIPVMAGVGALRTYDVLKNVEAVQQAGVNAVLLAPVSYQVLNEDEVYGLYETVSHEVSVPICVYENPRVTNFTFSDDLYRRIGKLPNIGAIKIPGSPFATFAKNSMDNSASKGISPTLASNSEGARRLSSLREIMPANIAIGVSGDSFGAAGMSEGCDLWLSVIGGIFPRTVTRIIDAAHSGNVVDAQAQSQALSGIWSMFARNGGGLRVVAAAAEILGYCETPSLPAPFLPIAKKEYSELEHIITELSLS</sequence>
<gene>
    <name evidence="6" type="ORF">E5672_16085</name>
</gene>
<dbReference type="Gene3D" id="3.20.20.70">
    <property type="entry name" value="Aldolase class I"/>
    <property type="match status" value="1"/>
</dbReference>
<dbReference type="PANTHER" id="PTHR12128:SF66">
    <property type="entry name" value="4-HYDROXY-2-OXOGLUTARATE ALDOLASE, MITOCHONDRIAL"/>
    <property type="match status" value="1"/>
</dbReference>
<evidence type="ECO:0000256" key="2">
    <source>
        <dbReference type="ARBA" id="ARBA00023239"/>
    </source>
</evidence>
<keyword evidence="7" id="KW-1185">Reference proteome</keyword>
<name>A0A4V5NNA4_9ALTE</name>
<dbReference type="SUPFAM" id="SSF51569">
    <property type="entry name" value="Aldolase"/>
    <property type="match status" value="1"/>
</dbReference>
<dbReference type="SMART" id="SM01130">
    <property type="entry name" value="DHDPS"/>
    <property type="match status" value="1"/>
</dbReference>
<dbReference type="Pfam" id="PF00701">
    <property type="entry name" value="DHDPS"/>
    <property type="match status" value="2"/>
</dbReference>
<evidence type="ECO:0000256" key="3">
    <source>
        <dbReference type="PIRNR" id="PIRNR001365"/>
    </source>
</evidence>
<feature type="active site" description="Schiff-base intermediate with substrate" evidence="4">
    <location>
        <position position="159"/>
    </location>
</feature>
<dbReference type="OrthoDB" id="199953at2"/>
<feature type="active site" description="Proton donor/acceptor" evidence="4">
    <location>
        <position position="131"/>
    </location>
</feature>
<dbReference type="PIRSF" id="PIRSF001365">
    <property type="entry name" value="DHDPS"/>
    <property type="match status" value="1"/>
</dbReference>
<dbReference type="PANTHER" id="PTHR12128">
    <property type="entry name" value="DIHYDRODIPICOLINATE SYNTHASE"/>
    <property type="match status" value="1"/>
</dbReference>
<dbReference type="PRINTS" id="PR00146">
    <property type="entry name" value="DHPICSNTHASE"/>
</dbReference>
<evidence type="ECO:0000313" key="7">
    <source>
        <dbReference type="Proteomes" id="UP000305471"/>
    </source>
</evidence>
<evidence type="ECO:0000256" key="4">
    <source>
        <dbReference type="PIRSR" id="PIRSR001365-1"/>
    </source>
</evidence>
<dbReference type="InterPro" id="IPR013785">
    <property type="entry name" value="Aldolase_TIM"/>
</dbReference>
<reference evidence="6 7" key="1">
    <citation type="submission" date="2019-04" db="EMBL/GenBank/DDBJ databases">
        <title>Alteromonas portus sp. nov., an alginate lyase-excreting marine bacterium.</title>
        <authorList>
            <person name="Huang H."/>
            <person name="Mo K."/>
            <person name="Bao S."/>
        </authorList>
    </citation>
    <scope>NUCLEOTIDE SEQUENCE [LARGE SCALE GENOMIC DNA]</scope>
    <source>
        <strain evidence="6 7">HB161718</strain>
    </source>
</reference>
<dbReference type="Proteomes" id="UP000305471">
    <property type="component" value="Unassembled WGS sequence"/>
</dbReference>
<feature type="binding site" evidence="5">
    <location>
        <position position="44"/>
    </location>
    <ligand>
        <name>pyruvate</name>
        <dbReference type="ChEBI" id="CHEBI:15361"/>
    </ligand>
</feature>
<proteinExistence type="inferred from homology"/>
<dbReference type="RefSeq" id="WP_136783139.1">
    <property type="nucleotide sequence ID" value="NZ_SWCO01000009.1"/>
</dbReference>
<dbReference type="InterPro" id="IPR002220">
    <property type="entry name" value="DapA-like"/>
</dbReference>
<protein>
    <submittedName>
        <fullName evidence="6">Dihydrodipicolinate synthase family protein</fullName>
    </submittedName>
</protein>
<evidence type="ECO:0000256" key="1">
    <source>
        <dbReference type="ARBA" id="ARBA00007592"/>
    </source>
</evidence>
<dbReference type="AlphaFoldDB" id="A0A4V5NNA4"/>
<evidence type="ECO:0000256" key="5">
    <source>
        <dbReference type="PIRSR" id="PIRSR001365-2"/>
    </source>
</evidence>
<keyword evidence="2 3" id="KW-0456">Lyase</keyword>
<comment type="similarity">
    <text evidence="1 3">Belongs to the DapA family.</text>
</comment>